<keyword evidence="2" id="KW-0808">Transferase</keyword>
<dbReference type="InterPro" id="IPR051259">
    <property type="entry name" value="rRNA_Methyltransferase"/>
</dbReference>
<feature type="domain" description="tRNA/rRNA methyltransferase SpoU type" evidence="3">
    <location>
        <begin position="119"/>
        <end position="262"/>
    </location>
</feature>
<organism evidence="4 5">
    <name type="scientific">Orrella daihaiensis</name>
    <dbReference type="NCBI Taxonomy" id="2782176"/>
    <lineage>
        <taxon>Bacteria</taxon>
        <taxon>Pseudomonadati</taxon>
        <taxon>Pseudomonadota</taxon>
        <taxon>Betaproteobacteria</taxon>
        <taxon>Burkholderiales</taxon>
        <taxon>Alcaligenaceae</taxon>
        <taxon>Orrella</taxon>
    </lineage>
</organism>
<evidence type="ECO:0000313" key="5">
    <source>
        <dbReference type="Proteomes" id="UP000831607"/>
    </source>
</evidence>
<evidence type="ECO:0000259" key="3">
    <source>
        <dbReference type="Pfam" id="PF00588"/>
    </source>
</evidence>
<sequence length="274" mass="30024">MKTITSRSNPLYKQLHAQMKDAGRPGHDIWLEGMHLCQAWLMHKGQPQFALLALEARGLAEIESLITEIDPDKQIWLPHKLIGSLSTLVTAPSVIFVGDHRQTQNRLTVPDRSGLTGSHLLMDDIQDPGNVGTLLRTAAAAGIRSVFSGPATAGCWSPKVLRAGQGAQFALDIYESVNLRQLITEWSSQTKRPQILATALDATATSLFDLKLDREVAWIFGHEGRGVDPALLALADHKVFIAHDTDAVESLNVASAGAVCLFEQRRQWLASNQR</sequence>
<dbReference type="Pfam" id="PF00588">
    <property type="entry name" value="SpoU_methylase"/>
    <property type="match status" value="1"/>
</dbReference>
<evidence type="ECO:0000256" key="2">
    <source>
        <dbReference type="ARBA" id="ARBA00022679"/>
    </source>
</evidence>
<dbReference type="InterPro" id="IPR029026">
    <property type="entry name" value="tRNA_m1G_MTases_N"/>
</dbReference>
<evidence type="ECO:0000313" key="4">
    <source>
        <dbReference type="EMBL" id="UOD49360.1"/>
    </source>
</evidence>
<dbReference type="EMBL" id="CP063982">
    <property type="protein sequence ID" value="UOD49360.1"/>
    <property type="molecule type" value="Genomic_DNA"/>
</dbReference>
<name>A0ABY4AJS3_9BURK</name>
<protein>
    <submittedName>
        <fullName evidence="4">RNA methyltransferase</fullName>
    </submittedName>
</protein>
<reference evidence="4 5" key="1">
    <citation type="submission" date="2020-11" db="EMBL/GenBank/DDBJ databases">
        <title>Algicoccus daihaiensis sp.nov., isolated from Daihai Lake in Inner Mongolia.</title>
        <authorList>
            <person name="Kai J."/>
        </authorList>
    </citation>
    <scope>NUCLEOTIDE SEQUENCE [LARGE SCALE GENOMIC DNA]</scope>
    <source>
        <strain evidence="5">f23</strain>
    </source>
</reference>
<dbReference type="CDD" id="cd18095">
    <property type="entry name" value="SpoU-like_rRNA-MTase"/>
    <property type="match status" value="1"/>
</dbReference>
<dbReference type="Proteomes" id="UP000831607">
    <property type="component" value="Chromosome"/>
</dbReference>
<dbReference type="PANTHER" id="PTHR43191">
    <property type="entry name" value="RRNA METHYLTRANSFERASE 3"/>
    <property type="match status" value="1"/>
</dbReference>
<dbReference type="InterPro" id="IPR029028">
    <property type="entry name" value="Alpha/beta_knot_MTases"/>
</dbReference>
<dbReference type="SUPFAM" id="SSF55315">
    <property type="entry name" value="L30e-like"/>
    <property type="match status" value="1"/>
</dbReference>
<evidence type="ECO:0000256" key="1">
    <source>
        <dbReference type="ARBA" id="ARBA00022603"/>
    </source>
</evidence>
<dbReference type="InterPro" id="IPR029064">
    <property type="entry name" value="Ribosomal_eL30-like_sf"/>
</dbReference>
<dbReference type="RefSeq" id="WP_243477520.1">
    <property type="nucleotide sequence ID" value="NZ_CP063982.1"/>
</dbReference>
<dbReference type="InterPro" id="IPR001537">
    <property type="entry name" value="SpoU_MeTrfase"/>
</dbReference>
<dbReference type="PANTHER" id="PTHR43191:SF2">
    <property type="entry name" value="RRNA METHYLTRANSFERASE 3, MITOCHONDRIAL"/>
    <property type="match status" value="1"/>
</dbReference>
<keyword evidence="5" id="KW-1185">Reference proteome</keyword>
<dbReference type="SUPFAM" id="SSF75217">
    <property type="entry name" value="alpha/beta knot"/>
    <property type="match status" value="1"/>
</dbReference>
<keyword evidence="1 4" id="KW-0489">Methyltransferase</keyword>
<dbReference type="Gene3D" id="3.40.1280.10">
    <property type="match status" value="1"/>
</dbReference>
<gene>
    <name evidence="4" type="ORF">DHf2319_07605</name>
</gene>
<accession>A0ABY4AJS3</accession>
<dbReference type="GO" id="GO:0032259">
    <property type="term" value="P:methylation"/>
    <property type="evidence" value="ECO:0007669"/>
    <property type="project" value="UniProtKB-KW"/>
</dbReference>
<dbReference type="GO" id="GO:0008168">
    <property type="term" value="F:methyltransferase activity"/>
    <property type="evidence" value="ECO:0007669"/>
    <property type="project" value="UniProtKB-KW"/>
</dbReference>
<proteinExistence type="predicted"/>